<dbReference type="EMBL" id="JAHTGR010000006">
    <property type="protein sequence ID" value="MBV6321938.1"/>
    <property type="molecule type" value="Genomic_DNA"/>
</dbReference>
<evidence type="ECO:0000313" key="1">
    <source>
        <dbReference type="EMBL" id="MBV6321938.1"/>
    </source>
</evidence>
<dbReference type="EMBL" id="JALJZU010000001">
    <property type="protein sequence ID" value="MCP2007068.1"/>
    <property type="molecule type" value="Genomic_DNA"/>
</dbReference>
<dbReference type="Proteomes" id="UP001162889">
    <property type="component" value="Unassembled WGS sequence"/>
</dbReference>
<gene>
    <name evidence="1" type="ORF">KVP70_13400</name>
    <name evidence="2" type="ORF">L1274_000756</name>
</gene>
<proteinExistence type="predicted"/>
<name>A0AA41HDQ9_9BURK</name>
<reference evidence="2" key="2">
    <citation type="submission" date="2022-03" db="EMBL/GenBank/DDBJ databases">
        <title>Genome Encyclopedia of Bacteria and Archaea VI: Functional Genomics of Type Strains.</title>
        <authorList>
            <person name="Whitman W."/>
        </authorList>
    </citation>
    <scope>NUCLEOTIDE SEQUENCE</scope>
    <source>
        <strain evidence="2">HSC-15S17</strain>
    </source>
</reference>
<sequence>MGSESPERGTVAKLLDFVKAERGLMSDAELAREMGCDTAYVCNLRKERIALSSNTILNLHINFGIGVQEIFDRSGQQFRWGK</sequence>
<organism evidence="1 3">
    <name type="scientific">Duganella violaceipulchra</name>
    <dbReference type="NCBI Taxonomy" id="2849652"/>
    <lineage>
        <taxon>Bacteria</taxon>
        <taxon>Pseudomonadati</taxon>
        <taxon>Pseudomonadota</taxon>
        <taxon>Betaproteobacteria</taxon>
        <taxon>Burkholderiales</taxon>
        <taxon>Oxalobacteraceae</taxon>
        <taxon>Telluria group</taxon>
        <taxon>Duganella</taxon>
    </lineage>
</organism>
<evidence type="ECO:0000313" key="4">
    <source>
        <dbReference type="Proteomes" id="UP001162889"/>
    </source>
</evidence>
<reference evidence="1" key="1">
    <citation type="submission" date="2021-07" db="EMBL/GenBank/DDBJ databases">
        <title>Characterization of violacein-producing bacteria and related species.</title>
        <authorList>
            <person name="Wilson H.S."/>
            <person name="De Leon M.E."/>
        </authorList>
    </citation>
    <scope>NUCLEOTIDE SEQUENCE</scope>
    <source>
        <strain evidence="1">HSC-15S17</strain>
    </source>
</reference>
<evidence type="ECO:0000313" key="2">
    <source>
        <dbReference type="EMBL" id="MCP2007068.1"/>
    </source>
</evidence>
<comment type="caution">
    <text evidence="1">The sequence shown here is derived from an EMBL/GenBank/DDBJ whole genome shotgun (WGS) entry which is preliminary data.</text>
</comment>
<accession>A0AA41HDQ9</accession>
<dbReference type="Proteomes" id="UP001155901">
    <property type="component" value="Unassembled WGS sequence"/>
</dbReference>
<dbReference type="RefSeq" id="WP_217942724.1">
    <property type="nucleotide sequence ID" value="NZ_JAHTGR010000006.1"/>
</dbReference>
<dbReference type="AlphaFoldDB" id="A0AA41HDQ9"/>
<evidence type="ECO:0000313" key="3">
    <source>
        <dbReference type="Proteomes" id="UP001155901"/>
    </source>
</evidence>
<protein>
    <submittedName>
        <fullName evidence="2">Plasmid maintenance system antidote protein VapI</fullName>
    </submittedName>
</protein>
<keyword evidence="4" id="KW-1185">Reference proteome</keyword>